<dbReference type="GO" id="GO:0016874">
    <property type="term" value="F:ligase activity"/>
    <property type="evidence" value="ECO:0007669"/>
    <property type="project" value="UniProtKB-KW"/>
</dbReference>
<gene>
    <name evidence="2" type="primary">gatA2</name>
    <name evidence="2" type="ORF">CETAM_09625</name>
</gene>
<accession>A0A6B8VV02</accession>
<protein>
    <submittedName>
        <fullName evidence="2">Glutamyl-tRNA(Gln) amidotransferase subunit A</fullName>
        <ecNumber evidence="2">6.3.5.-</ecNumber>
    </submittedName>
</protein>
<sequence>MNSTYRNRDISEQVRAIHSGEITISELSSAVRTDITRYEDRLKAWVALADMSVPFPPSSPEVDDSAGARPLEGVSIGVKDIIDVAGLPTRSGSAVTSALSAEADAACVARFRELGAVIQGKTVTTEFGYFSPGLTVNPWDHECTPGGSSSGSAAAVGANTIALALGTQTAGSLTRPASFCGAAGMVLAAGSTPMAGVNGMSETLDSLGMITRTVADLAYVYSAFAGQDVDRPEDSAASGMKLHIWHGSEVLPLAPQMQDLLREVPRIAADIGVDHKDLDWNDHVVTLTADHRTVMGYEAARTLAGVQAEHEAELSPQLLELLRGGAEIQDQDYREALIRRDISRRALERLLGPDGVIIGPAAQGPALNRCNGTGSPDLSRAWQLLGLPVVVVPGARSTTGMPLGLQLIGLPGSEQRLLTLGQLLEKRLRRLPSFSEHTSQPTLKDLTW</sequence>
<dbReference type="PANTHER" id="PTHR11895">
    <property type="entry name" value="TRANSAMIDASE"/>
    <property type="match status" value="1"/>
</dbReference>
<dbReference type="InterPro" id="IPR036928">
    <property type="entry name" value="AS_sf"/>
</dbReference>
<evidence type="ECO:0000313" key="3">
    <source>
        <dbReference type="Proteomes" id="UP000425178"/>
    </source>
</evidence>
<dbReference type="KEGG" id="ccoe:CETAM_09625"/>
<dbReference type="AlphaFoldDB" id="A0A6B8VV02"/>
<keyword evidence="2" id="KW-0436">Ligase</keyword>
<dbReference type="EMBL" id="CP046453">
    <property type="protein sequence ID" value="QGU05174.1"/>
    <property type="molecule type" value="Genomic_DNA"/>
</dbReference>
<dbReference type="PANTHER" id="PTHR11895:SF151">
    <property type="entry name" value="GLUTAMYL-TRNA(GLN) AMIDOTRANSFERASE SUBUNIT A"/>
    <property type="match status" value="1"/>
</dbReference>
<reference evidence="2 3" key="1">
    <citation type="journal article" date="2021" name="Int. J. Syst. Evol. Microbiol.">
        <title>Classification of three corynebacterial strains isolated from a small paddock in North Rhine-Westphalia: proposal of &lt;i&gt;Corynebacterium kalinowskii&lt;/i&gt; sp. nov., &lt;i&gt;Corynebacterium comes&lt;/i&gt; sp. nov. and &lt;i&gt;Corynebacterium occultum&lt;/i&gt; sp. nov.</title>
        <authorList>
            <person name="Schaffert L."/>
            <person name="Ruwe M."/>
            <person name="Milse J."/>
            <person name="Hanuschka K."/>
            <person name="Ortseifen V."/>
            <person name="Droste J."/>
            <person name="Brandt D."/>
            <person name="Schl L."/>
            <person name="Kutter Y."/>
            <person name="Vinke S."/>
            <person name="Vieh P."/>
            <person name="Jacob L."/>
            <person name="L N.C."/>
            <person name="Schulte-Berndt E."/>
            <person name="Hain C."/>
            <person name="Linder M."/>
            <person name="Schmidt P."/>
            <person name="Wollenschl L."/>
            <person name="Luttermann T."/>
            <person name="Thieme E."/>
            <person name="Hassa J."/>
            <person name="Haak M."/>
            <person name="Wittchen M."/>
            <person name="Mentz A."/>
            <person name="Persicke M."/>
            <person name="Busche T."/>
            <person name="R C."/>
        </authorList>
    </citation>
    <scope>NUCLEOTIDE SEQUENCE [LARGE SCALE GENOMIC DNA]</scope>
    <source>
        <strain evidence="2 3">2019</strain>
    </source>
</reference>
<proteinExistence type="predicted"/>
<name>A0A6B8VV02_9CORY</name>
<organism evidence="2 3">
    <name type="scientific">Corynebacterium comes</name>
    <dbReference type="NCBI Taxonomy" id="2675218"/>
    <lineage>
        <taxon>Bacteria</taxon>
        <taxon>Bacillati</taxon>
        <taxon>Actinomycetota</taxon>
        <taxon>Actinomycetes</taxon>
        <taxon>Mycobacteriales</taxon>
        <taxon>Corynebacteriaceae</taxon>
        <taxon>Corynebacterium</taxon>
    </lineage>
</organism>
<dbReference type="Proteomes" id="UP000425178">
    <property type="component" value="Chromosome"/>
</dbReference>
<dbReference type="EC" id="6.3.5.-" evidence="2"/>
<dbReference type="Gene3D" id="3.90.1300.10">
    <property type="entry name" value="Amidase signature (AS) domain"/>
    <property type="match status" value="1"/>
</dbReference>
<feature type="domain" description="Amidase" evidence="1">
    <location>
        <begin position="68"/>
        <end position="418"/>
    </location>
</feature>
<dbReference type="RefSeq" id="WP_156228650.1">
    <property type="nucleotide sequence ID" value="NZ_CP046453.1"/>
</dbReference>
<evidence type="ECO:0000313" key="2">
    <source>
        <dbReference type="EMBL" id="QGU05174.1"/>
    </source>
</evidence>
<dbReference type="InterPro" id="IPR000120">
    <property type="entry name" value="Amidase"/>
</dbReference>
<keyword evidence="3" id="KW-1185">Reference proteome</keyword>
<dbReference type="InterPro" id="IPR023631">
    <property type="entry name" value="Amidase_dom"/>
</dbReference>
<dbReference type="SUPFAM" id="SSF75304">
    <property type="entry name" value="Amidase signature (AS) enzymes"/>
    <property type="match status" value="1"/>
</dbReference>
<evidence type="ECO:0000259" key="1">
    <source>
        <dbReference type="Pfam" id="PF01425"/>
    </source>
</evidence>
<dbReference type="Pfam" id="PF01425">
    <property type="entry name" value="Amidase"/>
    <property type="match status" value="1"/>
</dbReference>